<comment type="caution">
    <text evidence="1">The sequence shown here is derived from an EMBL/GenBank/DDBJ whole genome shotgun (WGS) entry which is preliminary data.</text>
</comment>
<accession>A0ACB8B0V0</accession>
<proteinExistence type="predicted"/>
<evidence type="ECO:0000313" key="2">
    <source>
        <dbReference type="Proteomes" id="UP000790709"/>
    </source>
</evidence>
<keyword evidence="2" id="KW-1185">Reference proteome</keyword>
<dbReference type="EMBL" id="MU266673">
    <property type="protein sequence ID" value="KAH7919300.1"/>
    <property type="molecule type" value="Genomic_DNA"/>
</dbReference>
<dbReference type="Proteomes" id="UP000790709">
    <property type="component" value="Unassembled WGS sequence"/>
</dbReference>
<evidence type="ECO:0000313" key="1">
    <source>
        <dbReference type="EMBL" id="KAH7919300.1"/>
    </source>
</evidence>
<organism evidence="1 2">
    <name type="scientific">Leucogyrophana mollusca</name>
    <dbReference type="NCBI Taxonomy" id="85980"/>
    <lineage>
        <taxon>Eukaryota</taxon>
        <taxon>Fungi</taxon>
        <taxon>Dikarya</taxon>
        <taxon>Basidiomycota</taxon>
        <taxon>Agaricomycotina</taxon>
        <taxon>Agaricomycetes</taxon>
        <taxon>Agaricomycetidae</taxon>
        <taxon>Boletales</taxon>
        <taxon>Boletales incertae sedis</taxon>
        <taxon>Leucogyrophana</taxon>
    </lineage>
</organism>
<name>A0ACB8B0V0_9AGAM</name>
<reference evidence="1" key="1">
    <citation type="journal article" date="2021" name="New Phytol.">
        <title>Evolutionary innovations through gain and loss of genes in the ectomycorrhizal Boletales.</title>
        <authorList>
            <person name="Wu G."/>
            <person name="Miyauchi S."/>
            <person name="Morin E."/>
            <person name="Kuo A."/>
            <person name="Drula E."/>
            <person name="Varga T."/>
            <person name="Kohler A."/>
            <person name="Feng B."/>
            <person name="Cao Y."/>
            <person name="Lipzen A."/>
            <person name="Daum C."/>
            <person name="Hundley H."/>
            <person name="Pangilinan J."/>
            <person name="Johnson J."/>
            <person name="Barry K."/>
            <person name="LaButti K."/>
            <person name="Ng V."/>
            <person name="Ahrendt S."/>
            <person name="Min B."/>
            <person name="Choi I.G."/>
            <person name="Park H."/>
            <person name="Plett J.M."/>
            <person name="Magnuson J."/>
            <person name="Spatafora J.W."/>
            <person name="Nagy L.G."/>
            <person name="Henrissat B."/>
            <person name="Grigoriev I.V."/>
            <person name="Yang Z.L."/>
            <person name="Xu J."/>
            <person name="Martin F.M."/>
        </authorList>
    </citation>
    <scope>NUCLEOTIDE SEQUENCE</scope>
    <source>
        <strain evidence="1">KUC20120723A-06</strain>
    </source>
</reference>
<protein>
    <submittedName>
        <fullName evidence="1">Uncharacterized protein</fullName>
    </submittedName>
</protein>
<gene>
    <name evidence="1" type="ORF">BV22DRAFT_1133930</name>
</gene>
<sequence>MSSKAAFLGLFAAAAGIASATHCTPRAMELGRWRAEFHDAPNCAGGSPEYFPTDPYPNSLDLDECSRCYSLGSAVSNHMKSFAFSAAEKSYISITLFYGSACNDGIIEAFQGNTARDTTNSHLSLASSFFVCRDPIIAFALIGIIRGLFDDGALLPEDEPR</sequence>